<dbReference type="PRINTS" id="PR00031">
    <property type="entry name" value="HTHREPRESSR"/>
</dbReference>
<dbReference type="EMBL" id="AZBU02000007">
    <property type="protein sequence ID" value="TKR70425.1"/>
    <property type="molecule type" value="Genomic_DNA"/>
</dbReference>
<dbReference type="PANTHER" id="PTHR24340">
    <property type="entry name" value="HOMEOBOX PROTEIN NKX"/>
    <property type="match status" value="1"/>
</dbReference>
<dbReference type="STRING" id="34508.A0A4V6A082"/>
<dbReference type="CDD" id="cd00086">
    <property type="entry name" value="homeodomain"/>
    <property type="match status" value="1"/>
</dbReference>
<dbReference type="InterPro" id="IPR009057">
    <property type="entry name" value="Homeodomain-like_sf"/>
</dbReference>
<dbReference type="Proteomes" id="UP000298663">
    <property type="component" value="Unassembled WGS sequence"/>
</dbReference>
<reference evidence="10 11" key="2">
    <citation type="journal article" date="2019" name="G3 (Bethesda)">
        <title>Hybrid Assembly of the Genome of the Entomopathogenic Nematode Steinernema carpocapsae Identifies the X-Chromosome.</title>
        <authorList>
            <person name="Serra L."/>
            <person name="Macchietto M."/>
            <person name="Macias-Munoz A."/>
            <person name="McGill C.J."/>
            <person name="Rodriguez I.M."/>
            <person name="Rodriguez B."/>
            <person name="Murad R."/>
            <person name="Mortazavi A."/>
        </authorList>
    </citation>
    <scope>NUCLEOTIDE SEQUENCE [LARGE SCALE GENOMIC DNA]</scope>
    <source>
        <strain evidence="10 11">ALL</strain>
    </source>
</reference>
<evidence type="ECO:0000256" key="3">
    <source>
        <dbReference type="ARBA" id="ARBA00023125"/>
    </source>
</evidence>
<evidence type="ECO:0000256" key="4">
    <source>
        <dbReference type="ARBA" id="ARBA00023155"/>
    </source>
</evidence>
<dbReference type="InterPro" id="IPR050394">
    <property type="entry name" value="Homeobox_NK-like"/>
</dbReference>
<accession>A0A4V6A082</accession>
<dbReference type="GO" id="GO:0030154">
    <property type="term" value="P:cell differentiation"/>
    <property type="evidence" value="ECO:0007669"/>
    <property type="project" value="TreeGrafter"/>
</dbReference>
<comment type="caution">
    <text evidence="10">The sequence shown here is derived from an EMBL/GenBank/DDBJ whole genome shotgun (WGS) entry which is preliminary data.</text>
</comment>
<feature type="DNA-binding region" description="Homeobox" evidence="6">
    <location>
        <begin position="123"/>
        <end position="182"/>
    </location>
</feature>
<evidence type="ECO:0000313" key="10">
    <source>
        <dbReference type="EMBL" id="TKR70425.1"/>
    </source>
</evidence>
<proteinExistence type="predicted"/>
<gene>
    <name evidence="10" type="ORF">L596_022456</name>
</gene>
<dbReference type="PANTHER" id="PTHR24340:SF41">
    <property type="entry name" value="MUSCLE-SPECIFIC HOMEOBOX PROTEIN TINMAN-RELATED"/>
    <property type="match status" value="1"/>
</dbReference>
<evidence type="ECO:0000256" key="8">
    <source>
        <dbReference type="SAM" id="MobiDB-lite"/>
    </source>
</evidence>
<sequence>MSPTPSTPSSATTASTAAVPTSAGSSPAPEIGKYGGFAAAAAAAAASANSTSHGPFSSFGGPFSGYGYAFSDPAMNNPYYTPAASTAAIQQQSWPYHMGTTASDPLGMHRFTNPVSLSGGPSRRKRRVLFNQSQVNHLLMSYKKKKYLTPGEREKLAQETGLSSNQVKIWFQNHRYKCKREGKELGEGDGLCSSNSDDESGNKSRSSSPLATELCADVTPNHVKIEGHNSPMIPGFGVYGGEKDQCLESAYNSFPPGMNMPMNMSSMYPTTGASFASFPYPYPQNSYSNPYLWPSGNQ</sequence>
<organism evidence="10 11">
    <name type="scientific">Steinernema carpocapsae</name>
    <name type="common">Entomopathogenic nematode</name>
    <dbReference type="NCBI Taxonomy" id="34508"/>
    <lineage>
        <taxon>Eukaryota</taxon>
        <taxon>Metazoa</taxon>
        <taxon>Ecdysozoa</taxon>
        <taxon>Nematoda</taxon>
        <taxon>Chromadorea</taxon>
        <taxon>Rhabditida</taxon>
        <taxon>Tylenchina</taxon>
        <taxon>Panagrolaimomorpha</taxon>
        <taxon>Strongyloidoidea</taxon>
        <taxon>Steinernematidae</taxon>
        <taxon>Steinernema</taxon>
    </lineage>
</organism>
<comment type="subcellular location">
    <subcellularLocation>
        <location evidence="1 6 7">Nucleus</location>
    </subcellularLocation>
</comment>
<dbReference type="PROSITE" id="PS00027">
    <property type="entry name" value="HOMEOBOX_1"/>
    <property type="match status" value="1"/>
</dbReference>
<protein>
    <recommendedName>
        <fullName evidence="9">Homeobox domain-containing protein</fullName>
    </recommendedName>
</protein>
<dbReference type="GO" id="GO:0005634">
    <property type="term" value="C:nucleus"/>
    <property type="evidence" value="ECO:0007669"/>
    <property type="project" value="UniProtKB-SubCell"/>
</dbReference>
<dbReference type="Gene3D" id="1.10.10.60">
    <property type="entry name" value="Homeodomain-like"/>
    <property type="match status" value="1"/>
</dbReference>
<dbReference type="GO" id="GO:0000978">
    <property type="term" value="F:RNA polymerase II cis-regulatory region sequence-specific DNA binding"/>
    <property type="evidence" value="ECO:0007669"/>
    <property type="project" value="TreeGrafter"/>
</dbReference>
<dbReference type="SUPFAM" id="SSF46689">
    <property type="entry name" value="Homeodomain-like"/>
    <property type="match status" value="1"/>
</dbReference>
<keyword evidence="2" id="KW-0217">Developmental protein</keyword>
<keyword evidence="4 6" id="KW-0371">Homeobox</keyword>
<keyword evidence="11" id="KW-1185">Reference proteome</keyword>
<dbReference type="OrthoDB" id="3137333at2759"/>
<evidence type="ECO:0000256" key="2">
    <source>
        <dbReference type="ARBA" id="ARBA00022473"/>
    </source>
</evidence>
<dbReference type="AlphaFoldDB" id="A0A4V6A082"/>
<evidence type="ECO:0000256" key="6">
    <source>
        <dbReference type="PROSITE-ProRule" id="PRU00108"/>
    </source>
</evidence>
<evidence type="ECO:0000256" key="1">
    <source>
        <dbReference type="ARBA" id="ARBA00004123"/>
    </source>
</evidence>
<dbReference type="Pfam" id="PF00046">
    <property type="entry name" value="Homeodomain"/>
    <property type="match status" value="1"/>
</dbReference>
<dbReference type="PROSITE" id="PS50071">
    <property type="entry name" value="HOMEOBOX_2"/>
    <property type="match status" value="1"/>
</dbReference>
<keyword evidence="3 6" id="KW-0238">DNA-binding</keyword>
<dbReference type="InterPro" id="IPR000047">
    <property type="entry name" value="HTH_motif"/>
</dbReference>
<dbReference type="InterPro" id="IPR001356">
    <property type="entry name" value="HD"/>
</dbReference>
<keyword evidence="5 6" id="KW-0539">Nucleus</keyword>
<dbReference type="SMART" id="SM00389">
    <property type="entry name" value="HOX"/>
    <property type="match status" value="1"/>
</dbReference>
<reference evidence="10 11" key="1">
    <citation type="journal article" date="2015" name="Genome Biol.">
        <title>Comparative genomics of Steinernema reveals deeply conserved gene regulatory networks.</title>
        <authorList>
            <person name="Dillman A.R."/>
            <person name="Macchietto M."/>
            <person name="Porter C.F."/>
            <person name="Rogers A."/>
            <person name="Williams B."/>
            <person name="Antoshechkin I."/>
            <person name="Lee M.M."/>
            <person name="Goodwin Z."/>
            <person name="Lu X."/>
            <person name="Lewis E.E."/>
            <person name="Goodrich-Blair H."/>
            <person name="Stock S.P."/>
            <person name="Adams B.J."/>
            <person name="Sternberg P.W."/>
            <person name="Mortazavi A."/>
        </authorList>
    </citation>
    <scope>NUCLEOTIDE SEQUENCE [LARGE SCALE GENOMIC DNA]</scope>
    <source>
        <strain evidence="10 11">ALL</strain>
    </source>
</reference>
<evidence type="ECO:0000256" key="5">
    <source>
        <dbReference type="ARBA" id="ARBA00023242"/>
    </source>
</evidence>
<feature type="region of interest" description="Disordered" evidence="8">
    <location>
        <begin position="184"/>
        <end position="211"/>
    </location>
</feature>
<feature type="domain" description="Homeobox" evidence="9">
    <location>
        <begin position="121"/>
        <end position="181"/>
    </location>
</feature>
<feature type="region of interest" description="Disordered" evidence="8">
    <location>
        <begin position="1"/>
        <end position="27"/>
    </location>
</feature>
<dbReference type="GO" id="GO:0000981">
    <property type="term" value="F:DNA-binding transcription factor activity, RNA polymerase II-specific"/>
    <property type="evidence" value="ECO:0007669"/>
    <property type="project" value="InterPro"/>
</dbReference>
<evidence type="ECO:0000259" key="9">
    <source>
        <dbReference type="PROSITE" id="PS50071"/>
    </source>
</evidence>
<evidence type="ECO:0000256" key="7">
    <source>
        <dbReference type="RuleBase" id="RU000682"/>
    </source>
</evidence>
<dbReference type="InterPro" id="IPR017970">
    <property type="entry name" value="Homeobox_CS"/>
</dbReference>
<name>A0A4V6A082_STECR</name>
<evidence type="ECO:0000313" key="11">
    <source>
        <dbReference type="Proteomes" id="UP000298663"/>
    </source>
</evidence>